<name>A0A0A1MNC3_9BACI</name>
<dbReference type="InterPro" id="IPR001460">
    <property type="entry name" value="PCN-bd_Tpept"/>
</dbReference>
<evidence type="ECO:0000256" key="16">
    <source>
        <dbReference type="SAM" id="MobiDB-lite"/>
    </source>
</evidence>
<evidence type="ECO:0000256" key="13">
    <source>
        <dbReference type="ARBA" id="ARBA00023316"/>
    </source>
</evidence>
<dbReference type="PANTHER" id="PTHR32282">
    <property type="entry name" value="BINDING PROTEIN TRANSPEPTIDASE, PUTATIVE-RELATED"/>
    <property type="match status" value="1"/>
</dbReference>
<keyword evidence="13" id="KW-0961">Cell wall biogenesis/degradation</keyword>
<keyword evidence="21" id="KW-1185">Reference proteome</keyword>
<dbReference type="SUPFAM" id="SSF53955">
    <property type="entry name" value="Lysozyme-like"/>
    <property type="match status" value="1"/>
</dbReference>
<evidence type="ECO:0000256" key="1">
    <source>
        <dbReference type="ARBA" id="ARBA00022475"/>
    </source>
</evidence>
<dbReference type="GO" id="GO:0006508">
    <property type="term" value="P:proteolysis"/>
    <property type="evidence" value="ECO:0007669"/>
    <property type="project" value="UniProtKB-KW"/>
</dbReference>
<dbReference type="PANTHER" id="PTHR32282:SF32">
    <property type="entry name" value="PENICILLIN-BINDING PROTEIN 2A"/>
    <property type="match status" value="1"/>
</dbReference>
<gene>
    <name evidence="20" type="primary">pbpD</name>
    <name evidence="20" type="ORF">BN997_04526</name>
</gene>
<dbReference type="EMBL" id="CDGG01000001">
    <property type="protein sequence ID" value="CEI84573.1"/>
    <property type="molecule type" value="Genomic_DNA"/>
</dbReference>
<evidence type="ECO:0000256" key="14">
    <source>
        <dbReference type="ARBA" id="ARBA00034000"/>
    </source>
</evidence>
<evidence type="ECO:0000259" key="19">
    <source>
        <dbReference type="Pfam" id="PF00912"/>
    </source>
</evidence>
<dbReference type="GO" id="GO:0008360">
    <property type="term" value="P:regulation of cell shape"/>
    <property type="evidence" value="ECO:0007669"/>
    <property type="project" value="UniProtKB-KW"/>
</dbReference>
<dbReference type="RefSeq" id="WP_052485099.1">
    <property type="nucleotide sequence ID" value="NZ_CDGG01000001.1"/>
</dbReference>
<evidence type="ECO:0000256" key="10">
    <source>
        <dbReference type="ARBA" id="ARBA00022989"/>
    </source>
</evidence>
<keyword evidence="8" id="KW-0133">Cell shape</keyword>
<keyword evidence="3" id="KW-0645">Protease</keyword>
<reference evidence="20 21" key="1">
    <citation type="submission" date="2014-11" db="EMBL/GenBank/DDBJ databases">
        <authorList>
            <person name="Urmite Genomes Urmite Genomes"/>
        </authorList>
    </citation>
    <scope>NUCLEOTIDE SEQUENCE [LARGE SCALE GENOMIC DNA]</scope>
    <source>
        <strain evidence="20 21">Oc5</strain>
    </source>
</reference>
<dbReference type="GO" id="GO:0030288">
    <property type="term" value="C:outer membrane-bounded periplasmic space"/>
    <property type="evidence" value="ECO:0007669"/>
    <property type="project" value="TreeGrafter"/>
</dbReference>
<proteinExistence type="predicted"/>
<comment type="catalytic activity">
    <reaction evidence="14">
        <text>Preferential cleavage: (Ac)2-L-Lys-D-Ala-|-D-Ala. Also transpeptidation of peptidyl-alanyl moieties that are N-acyl substituents of D-alanine.</text>
        <dbReference type="EC" id="3.4.16.4"/>
    </reaction>
</comment>
<keyword evidence="5" id="KW-0808">Transferase</keyword>
<evidence type="ECO:0000256" key="4">
    <source>
        <dbReference type="ARBA" id="ARBA00022676"/>
    </source>
</evidence>
<evidence type="ECO:0000256" key="15">
    <source>
        <dbReference type="ARBA" id="ARBA00049902"/>
    </source>
</evidence>
<dbReference type="GO" id="GO:0009252">
    <property type="term" value="P:peptidoglycan biosynthetic process"/>
    <property type="evidence" value="ECO:0007669"/>
    <property type="project" value="UniProtKB-KW"/>
</dbReference>
<dbReference type="InterPro" id="IPR050396">
    <property type="entry name" value="Glycosyltr_51/Transpeptidase"/>
</dbReference>
<dbReference type="Gene3D" id="3.40.710.10">
    <property type="entry name" value="DD-peptidase/beta-lactamase superfamily"/>
    <property type="match status" value="1"/>
</dbReference>
<dbReference type="GO" id="GO:0009002">
    <property type="term" value="F:serine-type D-Ala-D-Ala carboxypeptidase activity"/>
    <property type="evidence" value="ECO:0007669"/>
    <property type="project" value="UniProtKB-EC"/>
</dbReference>
<evidence type="ECO:0000256" key="7">
    <source>
        <dbReference type="ARBA" id="ARBA00022801"/>
    </source>
</evidence>
<keyword evidence="1" id="KW-1003">Cell membrane</keyword>
<dbReference type="InterPro" id="IPR001264">
    <property type="entry name" value="Glyco_trans_51"/>
</dbReference>
<dbReference type="GO" id="GO:0008658">
    <property type="term" value="F:penicillin binding"/>
    <property type="evidence" value="ECO:0007669"/>
    <property type="project" value="InterPro"/>
</dbReference>
<keyword evidence="11 17" id="KW-0472">Membrane</keyword>
<keyword evidence="10 17" id="KW-1133">Transmembrane helix</keyword>
<evidence type="ECO:0000256" key="9">
    <source>
        <dbReference type="ARBA" id="ARBA00022984"/>
    </source>
</evidence>
<evidence type="ECO:0000259" key="18">
    <source>
        <dbReference type="Pfam" id="PF00905"/>
    </source>
</evidence>
<evidence type="ECO:0000256" key="5">
    <source>
        <dbReference type="ARBA" id="ARBA00022679"/>
    </source>
</evidence>
<dbReference type="Proteomes" id="UP000040453">
    <property type="component" value="Unassembled WGS sequence"/>
</dbReference>
<dbReference type="GO" id="GO:0071555">
    <property type="term" value="P:cell wall organization"/>
    <property type="evidence" value="ECO:0007669"/>
    <property type="project" value="UniProtKB-KW"/>
</dbReference>
<evidence type="ECO:0000256" key="17">
    <source>
        <dbReference type="SAM" id="Phobius"/>
    </source>
</evidence>
<dbReference type="Pfam" id="PF00905">
    <property type="entry name" value="Transpeptidase"/>
    <property type="match status" value="1"/>
</dbReference>
<feature type="region of interest" description="Disordered" evidence="16">
    <location>
        <begin position="755"/>
        <end position="777"/>
    </location>
</feature>
<comment type="catalytic activity">
    <reaction evidence="15">
        <text>[GlcNAc-(1-&gt;4)-Mur2Ac(oyl-L-Ala-gamma-D-Glu-L-Lys-D-Ala-D-Ala)](n)-di-trans,octa-cis-undecaprenyl diphosphate + beta-D-GlcNAc-(1-&gt;4)-Mur2Ac(oyl-L-Ala-gamma-D-Glu-L-Lys-D-Ala-D-Ala)-di-trans,octa-cis-undecaprenyl diphosphate = [GlcNAc-(1-&gt;4)-Mur2Ac(oyl-L-Ala-gamma-D-Glu-L-Lys-D-Ala-D-Ala)](n+1)-di-trans,octa-cis-undecaprenyl diphosphate + di-trans,octa-cis-undecaprenyl diphosphate + H(+)</text>
        <dbReference type="Rhea" id="RHEA:23708"/>
        <dbReference type="Rhea" id="RHEA-COMP:9602"/>
        <dbReference type="Rhea" id="RHEA-COMP:9603"/>
        <dbReference type="ChEBI" id="CHEBI:15378"/>
        <dbReference type="ChEBI" id="CHEBI:58405"/>
        <dbReference type="ChEBI" id="CHEBI:60033"/>
        <dbReference type="ChEBI" id="CHEBI:78435"/>
        <dbReference type="EC" id="2.4.99.28"/>
    </reaction>
</comment>
<keyword evidence="2" id="KW-0121">Carboxypeptidase</keyword>
<dbReference type="STRING" id="545501.BN997_04526"/>
<evidence type="ECO:0000256" key="12">
    <source>
        <dbReference type="ARBA" id="ARBA00023268"/>
    </source>
</evidence>
<keyword evidence="9" id="KW-0573">Peptidoglycan synthesis</keyword>
<dbReference type="Gene3D" id="1.10.3810.10">
    <property type="entry name" value="Biosynthetic peptidoglycan transglycosylase-like"/>
    <property type="match status" value="1"/>
</dbReference>
<organism evidence="20 21">
    <name type="scientific">Oceanobacillus oncorhynchi</name>
    <dbReference type="NCBI Taxonomy" id="545501"/>
    <lineage>
        <taxon>Bacteria</taxon>
        <taxon>Bacillati</taxon>
        <taxon>Bacillota</taxon>
        <taxon>Bacilli</taxon>
        <taxon>Bacillales</taxon>
        <taxon>Bacillaceae</taxon>
        <taxon>Oceanobacillus</taxon>
    </lineage>
</organism>
<evidence type="ECO:0000256" key="11">
    <source>
        <dbReference type="ARBA" id="ARBA00023136"/>
    </source>
</evidence>
<accession>A0A0A1MNC3</accession>
<evidence type="ECO:0000313" key="21">
    <source>
        <dbReference type="Proteomes" id="UP000040453"/>
    </source>
</evidence>
<protein>
    <submittedName>
        <fullName evidence="20">Penicillin-binding protein 4</fullName>
    </submittedName>
</protein>
<dbReference type="AlphaFoldDB" id="A0A0A1MNC3"/>
<evidence type="ECO:0000256" key="3">
    <source>
        <dbReference type="ARBA" id="ARBA00022670"/>
    </source>
</evidence>
<evidence type="ECO:0000256" key="2">
    <source>
        <dbReference type="ARBA" id="ARBA00022645"/>
    </source>
</evidence>
<sequence>MSIMKEKLQRFFNTVKDWWKKGILQQTSRVTYDVVWNIVLFVIVTIGIGGIFAGGIGLGYFASLVYDEPLRSEASMADDIYNYSETSSIYFANDVYLGDIRSDLYREEVALDDISPTLIDAVIATEDEYFHEHNGVVPKAILRATAQEFLNSSVQTGGSTLTQQLIKNQILTDEVSFDRKAKEILLAMRLENYFTKDEIIEAYLNIIPYGRNSSGRNIAGIQTASKGIFGVEASELTLPQAAYLAGLPQAPSSYTPFTAEGARKSEEELQAGISRMRTVLNRMHDMNFISDEELEEAANYDIASDFIDAIPSSTDEYPYVTYEVEKRTKDIIQGLLMEEDGVTEKDLAEDDDLRAEYAERTERELRDGGYQIHTTINKEMYDAMEEAADNYSDYGYARTFTATNSDGEEYEVTQEIQTGAIMVENNTGKIISFIGGRGFDEDHQVNFATDTRRSIGSTIKPLLDYAPAMEEGVIQPGTPIADYPRTFAGGWPPRNYGGGNYGLVSARTALANSYNIPAAAVYMEIINNDPAAEYLEKMGITSLTPGDHVHPSLSIGGMDHGISVEENVNAFSTFGNNGKFADAYMIDRITNAEGDVIYEHETDPVEVFSPETAYLTVDMMRDVIDNGTGNFVNSQLQNTNVDWAGKTGTSQDYHDAWFVATNPNITFGTWIGYETPAPINHEYHLTYSQRNMKLWAEVINAAAQVDPVLVTPESTFERPDGIVERSYCAVSGMLPSDLCEDVGLVKTDLFDSRHVPTEEDNSLTRGSRRVLESDDDGRSFSRSNGIMFNPDWLRENGYDDMDDFSMLYPRTETDKWLRIGIPVSMSSSSSDDDGDDDD</sequence>
<keyword evidence="4" id="KW-0328">Glycosyltransferase</keyword>
<feature type="domain" description="Glycosyl transferase family 51" evidence="19">
    <location>
        <begin position="98"/>
        <end position="283"/>
    </location>
</feature>
<feature type="transmembrane region" description="Helical" evidence="17">
    <location>
        <begin position="34"/>
        <end position="62"/>
    </location>
</feature>
<dbReference type="SUPFAM" id="SSF56601">
    <property type="entry name" value="beta-lactamase/transpeptidase-like"/>
    <property type="match status" value="1"/>
</dbReference>
<evidence type="ECO:0000313" key="20">
    <source>
        <dbReference type="EMBL" id="CEI84573.1"/>
    </source>
</evidence>
<keyword evidence="7" id="KW-0378">Hydrolase</keyword>
<keyword evidence="6 17" id="KW-0812">Transmembrane</keyword>
<dbReference type="Pfam" id="PF00912">
    <property type="entry name" value="Transgly"/>
    <property type="match status" value="1"/>
</dbReference>
<evidence type="ECO:0000256" key="6">
    <source>
        <dbReference type="ARBA" id="ARBA00022692"/>
    </source>
</evidence>
<dbReference type="InterPro" id="IPR023346">
    <property type="entry name" value="Lysozyme-like_dom_sf"/>
</dbReference>
<feature type="domain" description="Penicillin-binding protein transpeptidase" evidence="18">
    <location>
        <begin position="419"/>
        <end position="663"/>
    </location>
</feature>
<dbReference type="InterPro" id="IPR012338">
    <property type="entry name" value="Beta-lactam/transpept-like"/>
</dbReference>
<dbReference type="Gene3D" id="3.90.1310.40">
    <property type="match status" value="1"/>
</dbReference>
<dbReference type="InterPro" id="IPR036950">
    <property type="entry name" value="PBP_transglycosylase"/>
</dbReference>
<keyword evidence="12" id="KW-0511">Multifunctional enzyme</keyword>
<dbReference type="GO" id="GO:0008955">
    <property type="term" value="F:peptidoglycan glycosyltransferase activity"/>
    <property type="evidence" value="ECO:0007669"/>
    <property type="project" value="UniProtKB-EC"/>
</dbReference>
<evidence type="ECO:0000256" key="8">
    <source>
        <dbReference type="ARBA" id="ARBA00022960"/>
    </source>
</evidence>